<gene>
    <name evidence="2" type="ordered locus">MSC_0733</name>
</gene>
<organism evidence="2 3">
    <name type="scientific">Mycoplasma mycoides subsp. mycoides SC (strain CCUG 32753 / NCTC 10114 / PG1)</name>
    <dbReference type="NCBI Taxonomy" id="272632"/>
    <lineage>
        <taxon>Bacteria</taxon>
        <taxon>Bacillati</taxon>
        <taxon>Mycoplasmatota</taxon>
        <taxon>Mollicutes</taxon>
        <taxon>Mycoplasmataceae</taxon>
        <taxon>Mycoplasma</taxon>
    </lineage>
</organism>
<dbReference type="HOGENOM" id="CLU_1935720_0_0_14"/>
<accession>Q6MSN7</accession>
<keyword evidence="3" id="KW-1185">Reference proteome</keyword>
<dbReference type="Proteomes" id="UP000001016">
    <property type="component" value="Chromosome"/>
</dbReference>
<keyword evidence="1" id="KW-1133">Transmembrane helix</keyword>
<evidence type="ECO:0000256" key="1">
    <source>
        <dbReference type="SAM" id="Phobius"/>
    </source>
</evidence>
<keyword evidence="1" id="KW-0472">Membrane</keyword>
<dbReference type="KEGG" id="mmy:MSC_0733"/>
<feature type="transmembrane region" description="Helical" evidence="1">
    <location>
        <begin position="59"/>
        <end position="85"/>
    </location>
</feature>
<evidence type="ECO:0000313" key="2">
    <source>
        <dbReference type="EMBL" id="CAE77351.1"/>
    </source>
</evidence>
<protein>
    <submittedName>
        <fullName evidence="2">Hypothetical transmembrane protein</fullName>
    </submittedName>
</protein>
<proteinExistence type="predicted"/>
<reference evidence="2 3" key="1">
    <citation type="journal article" date="2004" name="Genome Res.">
        <title>The genome sequence of Mycoplasma mycoides subsp. mycoides SC type strain PG1T, the causative agent of contagious bovine pleuropneumonia (CBPP).</title>
        <authorList>
            <person name="Westberg J."/>
            <person name="Persson A."/>
            <person name="Holmberg A."/>
            <person name="Goesmann A."/>
            <person name="Lundeberg J."/>
            <person name="Johansson K.-E."/>
            <person name="Pettersson B."/>
            <person name="Uhlen M."/>
        </authorList>
    </citation>
    <scope>NUCLEOTIDE SEQUENCE [LARGE SCALE GENOMIC DNA]</scope>
    <source>
        <strain evidence="2 3">PG1</strain>
    </source>
</reference>
<name>Q6MSN7_MYCMS</name>
<keyword evidence="1 2" id="KW-0812">Transmembrane</keyword>
<sequence length="130" mass="14665">MYLISNLDFILIYFLSYLAVLIWVLDFLAIRTFLPLIISNPTFVTWSLFFGSCNATFDIWSFAGISLIPPSLSSLVGLTCFLTVIPWTETHCLSFVIEVIGPICPLCEPAITLTTSPFKILDFAINWFLL</sequence>
<dbReference type="AlphaFoldDB" id="Q6MSN7"/>
<dbReference type="EMBL" id="BX293980">
    <property type="protein sequence ID" value="CAE77351.1"/>
    <property type="molecule type" value="Genomic_DNA"/>
</dbReference>
<evidence type="ECO:0000313" key="3">
    <source>
        <dbReference type="Proteomes" id="UP000001016"/>
    </source>
</evidence>
<feature type="transmembrane region" description="Helical" evidence="1">
    <location>
        <begin position="12"/>
        <end position="39"/>
    </location>
</feature>